<comment type="caution">
    <text evidence="3">The sequence shown here is derived from an EMBL/GenBank/DDBJ whole genome shotgun (WGS) entry which is preliminary data.</text>
</comment>
<name>A0A841AI05_9MICO</name>
<evidence type="ECO:0000313" key="4">
    <source>
        <dbReference type="Proteomes" id="UP000588158"/>
    </source>
</evidence>
<dbReference type="GO" id="GO:0009231">
    <property type="term" value="P:riboflavin biosynthetic process"/>
    <property type="evidence" value="ECO:0007669"/>
    <property type="project" value="InterPro"/>
</dbReference>
<dbReference type="InterPro" id="IPR002734">
    <property type="entry name" value="RibDG_C"/>
</dbReference>
<proteinExistence type="predicted"/>
<gene>
    <name evidence="3" type="ORF">HNR70_002705</name>
</gene>
<dbReference type="PANTHER" id="PTHR38011">
    <property type="entry name" value="DIHYDROFOLATE REDUCTASE FAMILY PROTEIN (AFU_ORTHOLOGUE AFUA_8G06820)"/>
    <property type="match status" value="1"/>
</dbReference>
<accession>A0A841AI05</accession>
<dbReference type="AlphaFoldDB" id="A0A841AI05"/>
<reference evidence="3 4" key="1">
    <citation type="submission" date="2020-08" db="EMBL/GenBank/DDBJ databases">
        <title>Sequencing the genomes of 1000 actinobacteria strains.</title>
        <authorList>
            <person name="Klenk H.-P."/>
        </authorList>
    </citation>
    <scope>NUCLEOTIDE SEQUENCE [LARGE SCALE GENOMIC DNA]</scope>
    <source>
        <strain evidence="3 4">DSM 28796</strain>
    </source>
</reference>
<feature type="region of interest" description="Disordered" evidence="1">
    <location>
        <begin position="182"/>
        <end position="203"/>
    </location>
</feature>
<feature type="domain" description="Bacterial bifunctional deaminase-reductase C-terminal" evidence="2">
    <location>
        <begin position="5"/>
        <end position="174"/>
    </location>
</feature>
<dbReference type="Pfam" id="PF01872">
    <property type="entry name" value="RibD_C"/>
    <property type="match status" value="1"/>
</dbReference>
<evidence type="ECO:0000256" key="1">
    <source>
        <dbReference type="SAM" id="MobiDB-lite"/>
    </source>
</evidence>
<dbReference type="EMBL" id="JACHLZ010000001">
    <property type="protein sequence ID" value="MBB5832892.1"/>
    <property type="molecule type" value="Genomic_DNA"/>
</dbReference>
<dbReference type="Proteomes" id="UP000588158">
    <property type="component" value="Unassembled WGS sequence"/>
</dbReference>
<dbReference type="Gene3D" id="3.40.430.10">
    <property type="entry name" value="Dihydrofolate Reductase, subunit A"/>
    <property type="match status" value="1"/>
</dbReference>
<dbReference type="GO" id="GO:0008703">
    <property type="term" value="F:5-amino-6-(5-phosphoribosylamino)uracil reductase activity"/>
    <property type="evidence" value="ECO:0007669"/>
    <property type="project" value="InterPro"/>
</dbReference>
<evidence type="ECO:0000313" key="3">
    <source>
        <dbReference type="EMBL" id="MBB5832892.1"/>
    </source>
</evidence>
<dbReference type="SUPFAM" id="SSF53597">
    <property type="entry name" value="Dihydrofolate reductase-like"/>
    <property type="match status" value="1"/>
</dbReference>
<dbReference type="InterPro" id="IPR024072">
    <property type="entry name" value="DHFR-like_dom_sf"/>
</dbReference>
<keyword evidence="4" id="KW-1185">Reference proteome</keyword>
<sequence>MRPLVLTQNVTADGSIEMLDDWFDPSADDSDQLEITARGSAACNAILLGRKTFEDFRGYWPQQADDTTGITDELNALQKYVVSSTMTDPGWQNSTILSGDPVAQVRGLKATEGEEISLTGSITLCHALIAAGLVDAYVLWTYPYVQGRGRRLFPEGHVESLELVEHLSFASGITYTRWNAARARQTAPDAPPEHHSEHEEESP</sequence>
<evidence type="ECO:0000259" key="2">
    <source>
        <dbReference type="Pfam" id="PF01872"/>
    </source>
</evidence>
<organism evidence="3 4">
    <name type="scientific">Brachybacterium aquaticum</name>
    <dbReference type="NCBI Taxonomy" id="1432564"/>
    <lineage>
        <taxon>Bacteria</taxon>
        <taxon>Bacillati</taxon>
        <taxon>Actinomycetota</taxon>
        <taxon>Actinomycetes</taxon>
        <taxon>Micrococcales</taxon>
        <taxon>Dermabacteraceae</taxon>
        <taxon>Brachybacterium</taxon>
    </lineage>
</organism>
<dbReference type="InterPro" id="IPR050765">
    <property type="entry name" value="Riboflavin_Biosynth_HTPR"/>
</dbReference>
<protein>
    <submittedName>
        <fullName evidence="3">Dihydrofolate reductase</fullName>
    </submittedName>
</protein>
<dbReference type="RefSeq" id="WP_184326144.1">
    <property type="nucleotide sequence ID" value="NZ_JACHLZ010000001.1"/>
</dbReference>
<dbReference type="PANTHER" id="PTHR38011:SF11">
    <property type="entry name" value="2,5-DIAMINO-6-RIBOSYLAMINO-4(3H)-PYRIMIDINONE 5'-PHOSPHATE REDUCTASE"/>
    <property type="match status" value="1"/>
</dbReference>